<keyword evidence="1" id="KW-0067">ATP-binding</keyword>
<keyword evidence="1" id="KW-0378">Hydrolase</keyword>
<accession>A0A8H4A9W4</accession>
<name>A0A8H4A9W4_GIGMA</name>
<keyword evidence="1" id="KW-0347">Helicase</keyword>
<dbReference type="GO" id="GO:0004386">
    <property type="term" value="F:helicase activity"/>
    <property type="evidence" value="ECO:0007669"/>
    <property type="project" value="UniProtKB-KW"/>
</dbReference>
<dbReference type="AlphaFoldDB" id="A0A8H4A9W4"/>
<dbReference type="Proteomes" id="UP000439903">
    <property type="component" value="Unassembled WGS sequence"/>
</dbReference>
<gene>
    <name evidence="1" type="ORF">F8M41_000414</name>
</gene>
<protein>
    <submittedName>
        <fullName evidence="1">Uvr/rep helicase</fullName>
    </submittedName>
</protein>
<sequence>MTIINDNIHNNYVHYLSGPVIELDAFFYHHRITLEVQGSQHRLHNTGWYKDVKKLEDIINRDWKKRCTCQDNGIFYYVEDENPEIVISKRIQKIKNLSNQSSQIFNS</sequence>
<dbReference type="EMBL" id="WTPW01001026">
    <property type="protein sequence ID" value="KAF0461419.1"/>
    <property type="molecule type" value="Genomic_DNA"/>
</dbReference>
<evidence type="ECO:0000313" key="2">
    <source>
        <dbReference type="Proteomes" id="UP000439903"/>
    </source>
</evidence>
<evidence type="ECO:0000313" key="1">
    <source>
        <dbReference type="EMBL" id="KAF0461419.1"/>
    </source>
</evidence>
<proteinExistence type="predicted"/>
<keyword evidence="2" id="KW-1185">Reference proteome</keyword>
<reference evidence="1 2" key="1">
    <citation type="journal article" date="2019" name="Environ. Microbiol.">
        <title>At the nexus of three kingdoms: the genome of the mycorrhizal fungus Gigaspora margarita provides insights into plant, endobacterial and fungal interactions.</title>
        <authorList>
            <person name="Venice F."/>
            <person name="Ghignone S."/>
            <person name="Salvioli di Fossalunga A."/>
            <person name="Amselem J."/>
            <person name="Novero M."/>
            <person name="Xianan X."/>
            <person name="Sedzielewska Toro K."/>
            <person name="Morin E."/>
            <person name="Lipzen A."/>
            <person name="Grigoriev I.V."/>
            <person name="Henrissat B."/>
            <person name="Martin F.M."/>
            <person name="Bonfante P."/>
        </authorList>
    </citation>
    <scope>NUCLEOTIDE SEQUENCE [LARGE SCALE GENOMIC DNA]</scope>
    <source>
        <strain evidence="1 2">BEG34</strain>
    </source>
</reference>
<dbReference type="OrthoDB" id="2356509at2759"/>
<comment type="caution">
    <text evidence="1">The sequence shown here is derived from an EMBL/GenBank/DDBJ whole genome shotgun (WGS) entry which is preliminary data.</text>
</comment>
<keyword evidence="1" id="KW-0547">Nucleotide-binding</keyword>
<organism evidence="1 2">
    <name type="scientific">Gigaspora margarita</name>
    <dbReference type="NCBI Taxonomy" id="4874"/>
    <lineage>
        <taxon>Eukaryota</taxon>
        <taxon>Fungi</taxon>
        <taxon>Fungi incertae sedis</taxon>
        <taxon>Mucoromycota</taxon>
        <taxon>Glomeromycotina</taxon>
        <taxon>Glomeromycetes</taxon>
        <taxon>Diversisporales</taxon>
        <taxon>Gigasporaceae</taxon>
        <taxon>Gigaspora</taxon>
    </lineage>
</organism>